<evidence type="ECO:0000256" key="1">
    <source>
        <dbReference type="SAM" id="MobiDB-lite"/>
    </source>
</evidence>
<keyword evidence="3" id="KW-1185">Reference proteome</keyword>
<feature type="compositionally biased region" description="Polar residues" evidence="1">
    <location>
        <begin position="51"/>
        <end position="62"/>
    </location>
</feature>
<feature type="region of interest" description="Disordered" evidence="1">
    <location>
        <begin position="42"/>
        <end position="62"/>
    </location>
</feature>
<sequence>SSRGEPALCIAYSARLARNASRAFCGIAGQLFEANVRERGCGAAGPRGERSTTVVFSTESGR</sequence>
<dbReference type="Proteomes" id="UP000053097">
    <property type="component" value="Unassembled WGS sequence"/>
</dbReference>
<proteinExistence type="predicted"/>
<evidence type="ECO:0000313" key="2">
    <source>
        <dbReference type="EMBL" id="EZA58957.1"/>
    </source>
</evidence>
<organism evidence="2 3">
    <name type="scientific">Ooceraea biroi</name>
    <name type="common">Clonal raider ant</name>
    <name type="synonym">Cerapachys biroi</name>
    <dbReference type="NCBI Taxonomy" id="2015173"/>
    <lineage>
        <taxon>Eukaryota</taxon>
        <taxon>Metazoa</taxon>
        <taxon>Ecdysozoa</taxon>
        <taxon>Arthropoda</taxon>
        <taxon>Hexapoda</taxon>
        <taxon>Insecta</taxon>
        <taxon>Pterygota</taxon>
        <taxon>Neoptera</taxon>
        <taxon>Endopterygota</taxon>
        <taxon>Hymenoptera</taxon>
        <taxon>Apocrita</taxon>
        <taxon>Aculeata</taxon>
        <taxon>Formicoidea</taxon>
        <taxon>Formicidae</taxon>
        <taxon>Dorylinae</taxon>
        <taxon>Ooceraea</taxon>
    </lineage>
</organism>
<dbReference type="AlphaFoldDB" id="A0A026WSF0"/>
<reference evidence="2 3" key="1">
    <citation type="journal article" date="2014" name="Curr. Biol.">
        <title>The genome of the clonal raider ant Cerapachys biroi.</title>
        <authorList>
            <person name="Oxley P.R."/>
            <person name="Ji L."/>
            <person name="Fetter-Pruneda I."/>
            <person name="McKenzie S.K."/>
            <person name="Li C."/>
            <person name="Hu H."/>
            <person name="Zhang G."/>
            <person name="Kronauer D.J."/>
        </authorList>
    </citation>
    <scope>NUCLEOTIDE SEQUENCE [LARGE SCALE GENOMIC DNA]</scope>
</reference>
<protein>
    <submittedName>
        <fullName evidence="2">Uncharacterized protein</fullName>
    </submittedName>
</protein>
<evidence type="ECO:0000313" key="3">
    <source>
        <dbReference type="Proteomes" id="UP000053097"/>
    </source>
</evidence>
<dbReference type="EMBL" id="KK107111">
    <property type="protein sequence ID" value="EZA58957.1"/>
    <property type="molecule type" value="Genomic_DNA"/>
</dbReference>
<name>A0A026WSF0_OOCBI</name>
<feature type="non-terminal residue" evidence="2">
    <location>
        <position position="1"/>
    </location>
</feature>
<gene>
    <name evidence="2" type="ORF">X777_16916</name>
</gene>
<accession>A0A026WSF0</accession>